<evidence type="ECO:0000313" key="3">
    <source>
        <dbReference type="EMBL" id="QDT55842.1"/>
    </source>
</evidence>
<organism evidence="3 4">
    <name type="scientific">Caulifigura coniformis</name>
    <dbReference type="NCBI Taxonomy" id="2527983"/>
    <lineage>
        <taxon>Bacteria</taxon>
        <taxon>Pseudomonadati</taxon>
        <taxon>Planctomycetota</taxon>
        <taxon>Planctomycetia</taxon>
        <taxon>Planctomycetales</taxon>
        <taxon>Planctomycetaceae</taxon>
        <taxon>Caulifigura</taxon>
    </lineage>
</organism>
<name>A0A517SIA9_9PLAN</name>
<feature type="transmembrane region" description="Helical" evidence="1">
    <location>
        <begin position="267"/>
        <end position="284"/>
    </location>
</feature>
<feature type="transmembrane region" description="Helical" evidence="1">
    <location>
        <begin position="241"/>
        <end position="261"/>
    </location>
</feature>
<dbReference type="GO" id="GO:0016740">
    <property type="term" value="F:transferase activity"/>
    <property type="evidence" value="ECO:0007669"/>
    <property type="project" value="UniProtKB-KW"/>
</dbReference>
<keyword evidence="3" id="KW-0808">Transferase</keyword>
<keyword evidence="1" id="KW-0812">Transmembrane</keyword>
<keyword evidence="1" id="KW-0472">Membrane</keyword>
<dbReference type="SUPFAM" id="SSF53448">
    <property type="entry name" value="Nucleotide-diphospho-sugar transferases"/>
    <property type="match status" value="1"/>
</dbReference>
<evidence type="ECO:0000313" key="4">
    <source>
        <dbReference type="Proteomes" id="UP000315700"/>
    </source>
</evidence>
<feature type="domain" description="Glycosyltransferase 2-like" evidence="2">
    <location>
        <begin position="4"/>
        <end position="146"/>
    </location>
</feature>
<sequence>MIAVVTTVFNDRKGVAEFLQSMREQTLQPSEVIIVDGGSRDGTWELLSEASDAQGYGFQLKIHQETGCNVARGRDLAIEMAGCELIVSTDIGCEWDSEWIEELSAPLRNDAGCDLVIGSWGVKREGLEGPWAMTEWGLKGDQFLEATPDSYSSSRSIAYRRAAWESLGKYPQDLTLAADDAVFHYLIEQAEVPRSSAPTIRCYWHRHKRLKSFLREASRYGLGDGEAAIRMKDHSLIAGRLLLEVIGLVGGGLGALFLVGWPRAVCLVLLTVAVLSIVARIARLQKARGALKREGIDWPMFRLLAFVYGTKFNSSVGYLKGLLRGGTACRSCRQRLREMTPQLYSERRAAIVSGDRSPNSFATS</sequence>
<dbReference type="KEGG" id="ccos:Pan44_38900"/>
<dbReference type="AlphaFoldDB" id="A0A517SIA9"/>
<dbReference type="Pfam" id="PF00535">
    <property type="entry name" value="Glycos_transf_2"/>
    <property type="match status" value="1"/>
</dbReference>
<dbReference type="PANTHER" id="PTHR43685">
    <property type="entry name" value="GLYCOSYLTRANSFERASE"/>
    <property type="match status" value="1"/>
</dbReference>
<protein>
    <submittedName>
        <fullName evidence="3">Putative glycosyl transferase</fullName>
    </submittedName>
</protein>
<dbReference type="InterPro" id="IPR050834">
    <property type="entry name" value="Glycosyltransf_2"/>
</dbReference>
<keyword evidence="1" id="KW-1133">Transmembrane helix</keyword>
<dbReference type="InParanoid" id="A0A517SIA9"/>
<dbReference type="EMBL" id="CP036271">
    <property type="protein sequence ID" value="QDT55842.1"/>
    <property type="molecule type" value="Genomic_DNA"/>
</dbReference>
<proteinExistence type="predicted"/>
<evidence type="ECO:0000259" key="2">
    <source>
        <dbReference type="Pfam" id="PF00535"/>
    </source>
</evidence>
<gene>
    <name evidence="3" type="ORF">Pan44_38900</name>
</gene>
<dbReference type="InterPro" id="IPR029044">
    <property type="entry name" value="Nucleotide-diphossugar_trans"/>
</dbReference>
<dbReference type="PANTHER" id="PTHR43685:SF2">
    <property type="entry name" value="GLYCOSYLTRANSFERASE 2-LIKE DOMAIN-CONTAINING PROTEIN"/>
    <property type="match status" value="1"/>
</dbReference>
<dbReference type="Proteomes" id="UP000315700">
    <property type="component" value="Chromosome"/>
</dbReference>
<dbReference type="Gene3D" id="3.90.550.10">
    <property type="entry name" value="Spore Coat Polysaccharide Biosynthesis Protein SpsA, Chain A"/>
    <property type="match status" value="1"/>
</dbReference>
<evidence type="ECO:0000256" key="1">
    <source>
        <dbReference type="SAM" id="Phobius"/>
    </source>
</evidence>
<reference evidence="3 4" key="1">
    <citation type="submission" date="2019-02" db="EMBL/GenBank/DDBJ databases">
        <title>Deep-cultivation of Planctomycetes and their phenomic and genomic characterization uncovers novel biology.</title>
        <authorList>
            <person name="Wiegand S."/>
            <person name="Jogler M."/>
            <person name="Boedeker C."/>
            <person name="Pinto D."/>
            <person name="Vollmers J."/>
            <person name="Rivas-Marin E."/>
            <person name="Kohn T."/>
            <person name="Peeters S.H."/>
            <person name="Heuer A."/>
            <person name="Rast P."/>
            <person name="Oberbeckmann S."/>
            <person name="Bunk B."/>
            <person name="Jeske O."/>
            <person name="Meyerdierks A."/>
            <person name="Storesund J.E."/>
            <person name="Kallscheuer N."/>
            <person name="Luecker S."/>
            <person name="Lage O.M."/>
            <person name="Pohl T."/>
            <person name="Merkel B.J."/>
            <person name="Hornburger P."/>
            <person name="Mueller R.-W."/>
            <person name="Bruemmer F."/>
            <person name="Labrenz M."/>
            <person name="Spormann A.M."/>
            <person name="Op den Camp H."/>
            <person name="Overmann J."/>
            <person name="Amann R."/>
            <person name="Jetten M.S.M."/>
            <person name="Mascher T."/>
            <person name="Medema M.H."/>
            <person name="Devos D.P."/>
            <person name="Kaster A.-K."/>
            <person name="Ovreas L."/>
            <person name="Rohde M."/>
            <person name="Galperin M.Y."/>
            <person name="Jogler C."/>
        </authorList>
    </citation>
    <scope>NUCLEOTIDE SEQUENCE [LARGE SCALE GENOMIC DNA]</scope>
    <source>
        <strain evidence="3 4">Pan44</strain>
    </source>
</reference>
<dbReference type="InterPro" id="IPR001173">
    <property type="entry name" value="Glyco_trans_2-like"/>
</dbReference>
<keyword evidence="4" id="KW-1185">Reference proteome</keyword>
<accession>A0A517SIA9</accession>